<feature type="coiled-coil region" evidence="3">
    <location>
        <begin position="109"/>
        <end position="136"/>
    </location>
</feature>
<reference evidence="5 6" key="1">
    <citation type="journal article" date="2016" name="Proc. Natl. Acad. Sci. U.S.A.">
        <title>Comparative genomics of biotechnologically important yeasts.</title>
        <authorList>
            <person name="Riley R."/>
            <person name="Haridas S."/>
            <person name="Wolfe K.H."/>
            <person name="Lopes M.R."/>
            <person name="Hittinger C.T."/>
            <person name="Goeker M."/>
            <person name="Salamov A.A."/>
            <person name="Wisecaver J.H."/>
            <person name="Long T.M."/>
            <person name="Calvey C.H."/>
            <person name="Aerts A.L."/>
            <person name="Barry K.W."/>
            <person name="Choi C."/>
            <person name="Clum A."/>
            <person name="Coughlan A.Y."/>
            <person name="Deshpande S."/>
            <person name="Douglass A.P."/>
            <person name="Hanson S.J."/>
            <person name="Klenk H.-P."/>
            <person name="LaButti K.M."/>
            <person name="Lapidus A."/>
            <person name="Lindquist E.A."/>
            <person name="Lipzen A.M."/>
            <person name="Meier-Kolthoff J.P."/>
            <person name="Ohm R.A."/>
            <person name="Otillar R.P."/>
            <person name="Pangilinan J.L."/>
            <person name="Peng Y."/>
            <person name="Rokas A."/>
            <person name="Rosa C.A."/>
            <person name="Scheuner C."/>
            <person name="Sibirny A.A."/>
            <person name="Slot J.C."/>
            <person name="Stielow J.B."/>
            <person name="Sun H."/>
            <person name="Kurtzman C.P."/>
            <person name="Blackwell M."/>
            <person name="Grigoriev I.V."/>
            <person name="Jeffries T.W."/>
        </authorList>
    </citation>
    <scope>NUCLEOTIDE SEQUENCE [LARGE SCALE GENOMIC DNA]</scope>
    <source>
        <strain evidence="6">ATCC 58044 / CBS 1984 / NCYC 433 / NRRL Y-366-8</strain>
    </source>
</reference>
<dbReference type="InterPro" id="IPR036864">
    <property type="entry name" value="Zn2-C6_fun-type_DNA-bd_sf"/>
</dbReference>
<keyword evidence="6" id="KW-1185">Reference proteome</keyword>
<protein>
    <recommendedName>
        <fullName evidence="4">Zn(2)-C6 fungal-type domain-containing protein</fullName>
    </recommendedName>
</protein>
<sequence>MNENSDPNKKKRTRSRFGCRNCKRLKVKCDEIKPSCSLCLKSNKECDYSIQLTWGGRPFKKKKVNNYGFATISTFQQEFVTETKKTKDFLNDCIIPELETFGNKYDVYAAELSPRIKELEENYEDLLDEESLVTRSLFSSVSQDQDSENDNHALVVSTPTNNQTQDMLTGYEFIPFSIVPLPDMLLKVPYFRENYHAYVEIYSKMIVPAPPSTYEDNPLTCIVPRMSLTSSTDGMLSVLIASSIVQGSHYRGENYPQEIVNMLIKRALNDLYERLTDEQEAESDYTLALIMILACFEITCSEKYDWRSHYYGARRIILSRGLIKSSDDTGSANRKIVGFDLSEESDVTYFFARWFAYTDVIGSLSSSSLLNKTFNGNETHLIWEAPEITQKDKLNLKDIDPFMGFDLRLLKYFAEIVNLVKERERNCPTVDFLSATLIRKALEIKESMSKFLTESEVERTQVLKDIKEQGDEKRLSFLERYTILKATNRCFALAGILQIYRRILLMPAASTLVQELISEITTVFKNDIPVGTPAACCTIFSLFTSGCDAIDKETRAFYEERVLLLAKDGFTFGNTAYQLMIECWSTGKYWADLITEMDIDLTFV</sequence>
<dbReference type="STRING" id="683960.A0A1E3PAN4"/>
<dbReference type="PROSITE" id="PS50048">
    <property type="entry name" value="ZN2_CY6_FUNGAL_2"/>
    <property type="match status" value="1"/>
</dbReference>
<dbReference type="RefSeq" id="XP_019041682.1">
    <property type="nucleotide sequence ID" value="XM_019181363.1"/>
</dbReference>
<dbReference type="PROSITE" id="PS00463">
    <property type="entry name" value="ZN2_CY6_FUNGAL_1"/>
    <property type="match status" value="1"/>
</dbReference>
<dbReference type="Proteomes" id="UP000094112">
    <property type="component" value="Unassembled WGS sequence"/>
</dbReference>
<dbReference type="AlphaFoldDB" id="A0A1E3PAN4"/>
<evidence type="ECO:0000256" key="2">
    <source>
        <dbReference type="ARBA" id="ARBA00023242"/>
    </source>
</evidence>
<dbReference type="GO" id="GO:0045944">
    <property type="term" value="P:positive regulation of transcription by RNA polymerase II"/>
    <property type="evidence" value="ECO:0007669"/>
    <property type="project" value="TreeGrafter"/>
</dbReference>
<proteinExistence type="predicted"/>
<dbReference type="GO" id="GO:0008270">
    <property type="term" value="F:zinc ion binding"/>
    <property type="evidence" value="ECO:0007669"/>
    <property type="project" value="InterPro"/>
</dbReference>
<dbReference type="InterPro" id="IPR001138">
    <property type="entry name" value="Zn2Cys6_DnaBD"/>
</dbReference>
<gene>
    <name evidence="5" type="ORF">WICANDRAFT_27348</name>
</gene>
<accession>A0A1E3PAN4</accession>
<dbReference type="SMART" id="SM00066">
    <property type="entry name" value="GAL4"/>
    <property type="match status" value="1"/>
</dbReference>
<name>A0A1E3PAN4_WICAA</name>
<keyword evidence="3" id="KW-0175">Coiled coil</keyword>
<organism evidence="5 6">
    <name type="scientific">Wickerhamomyces anomalus (strain ATCC 58044 / CBS 1984 / NCYC 433 / NRRL Y-366-8)</name>
    <name type="common">Yeast</name>
    <name type="synonym">Hansenula anomala</name>
    <dbReference type="NCBI Taxonomy" id="683960"/>
    <lineage>
        <taxon>Eukaryota</taxon>
        <taxon>Fungi</taxon>
        <taxon>Dikarya</taxon>
        <taxon>Ascomycota</taxon>
        <taxon>Saccharomycotina</taxon>
        <taxon>Saccharomycetes</taxon>
        <taxon>Phaffomycetales</taxon>
        <taxon>Wickerhamomycetaceae</taxon>
        <taxon>Wickerhamomyces</taxon>
    </lineage>
</organism>
<evidence type="ECO:0000313" key="5">
    <source>
        <dbReference type="EMBL" id="ODQ62475.1"/>
    </source>
</evidence>
<dbReference type="PANTHER" id="PTHR37534">
    <property type="entry name" value="TRANSCRIPTIONAL ACTIVATOR PROTEIN UGA3"/>
    <property type="match status" value="1"/>
</dbReference>
<dbReference type="GO" id="GO:0000976">
    <property type="term" value="F:transcription cis-regulatory region binding"/>
    <property type="evidence" value="ECO:0007669"/>
    <property type="project" value="TreeGrafter"/>
</dbReference>
<feature type="domain" description="Zn(2)-C6 fungal-type" evidence="4">
    <location>
        <begin position="18"/>
        <end position="48"/>
    </location>
</feature>
<dbReference type="Pfam" id="PF11951">
    <property type="entry name" value="Fungal_trans_2"/>
    <property type="match status" value="1"/>
</dbReference>
<dbReference type="OrthoDB" id="5229455at2759"/>
<dbReference type="CDD" id="cd00067">
    <property type="entry name" value="GAL4"/>
    <property type="match status" value="1"/>
</dbReference>
<keyword evidence="2" id="KW-0539">Nucleus</keyword>
<dbReference type="GeneID" id="30198609"/>
<dbReference type="SUPFAM" id="SSF57701">
    <property type="entry name" value="Zn2/Cys6 DNA-binding domain"/>
    <property type="match status" value="1"/>
</dbReference>
<evidence type="ECO:0000313" key="6">
    <source>
        <dbReference type="Proteomes" id="UP000094112"/>
    </source>
</evidence>
<dbReference type="PANTHER" id="PTHR37534:SF43">
    <property type="entry name" value="FINGER DOMAIN PROTEIN, PUTATIVE (AFU_ORTHOLOGUE AFUA_1G01850)-RELATED"/>
    <property type="match status" value="1"/>
</dbReference>
<dbReference type="EMBL" id="KV454208">
    <property type="protein sequence ID" value="ODQ62475.1"/>
    <property type="molecule type" value="Genomic_DNA"/>
</dbReference>
<dbReference type="Pfam" id="PF00172">
    <property type="entry name" value="Zn_clus"/>
    <property type="match status" value="1"/>
</dbReference>
<dbReference type="GO" id="GO:0000981">
    <property type="term" value="F:DNA-binding transcription factor activity, RNA polymerase II-specific"/>
    <property type="evidence" value="ECO:0007669"/>
    <property type="project" value="InterPro"/>
</dbReference>
<evidence type="ECO:0000256" key="1">
    <source>
        <dbReference type="ARBA" id="ARBA00004123"/>
    </source>
</evidence>
<comment type="subcellular location">
    <subcellularLocation>
        <location evidence="1">Nucleus</location>
    </subcellularLocation>
</comment>
<dbReference type="GO" id="GO:0005634">
    <property type="term" value="C:nucleus"/>
    <property type="evidence" value="ECO:0007669"/>
    <property type="project" value="UniProtKB-SubCell"/>
</dbReference>
<dbReference type="InterPro" id="IPR021858">
    <property type="entry name" value="Fun_TF"/>
</dbReference>
<evidence type="ECO:0000256" key="3">
    <source>
        <dbReference type="SAM" id="Coils"/>
    </source>
</evidence>
<evidence type="ECO:0000259" key="4">
    <source>
        <dbReference type="PROSITE" id="PS50048"/>
    </source>
</evidence>
<dbReference type="Gene3D" id="4.10.240.10">
    <property type="entry name" value="Zn(2)-C6 fungal-type DNA-binding domain"/>
    <property type="match status" value="1"/>
</dbReference>